<gene>
    <name evidence="8" type="ORF">LUZ61_009615</name>
</gene>
<keyword evidence="3" id="KW-0805">Transcription regulation</keyword>
<name>A0AAD6EYQ3_9POAL</name>
<evidence type="ECO:0000256" key="4">
    <source>
        <dbReference type="ARBA" id="ARBA00023125"/>
    </source>
</evidence>
<dbReference type="GO" id="GO:0003677">
    <property type="term" value="F:DNA binding"/>
    <property type="evidence" value="ECO:0007669"/>
    <property type="project" value="UniProtKB-KW"/>
</dbReference>
<dbReference type="InterPro" id="IPR040450">
    <property type="entry name" value="TFIIF_beta_HTH"/>
</dbReference>
<comment type="subcellular location">
    <subcellularLocation>
        <location evidence="1">Nucleus</location>
    </subcellularLocation>
</comment>
<dbReference type="GO" id="GO:0006367">
    <property type="term" value="P:transcription initiation at RNA polymerase II promoter"/>
    <property type="evidence" value="ECO:0007669"/>
    <property type="project" value="InterPro"/>
</dbReference>
<dbReference type="InterPro" id="IPR036390">
    <property type="entry name" value="WH_DNA-bd_sf"/>
</dbReference>
<dbReference type="PANTHER" id="PTHR10445">
    <property type="entry name" value="GENERAL TRANSCRIPTION FACTOR IIF SUBUNIT 2"/>
    <property type="match status" value="1"/>
</dbReference>
<dbReference type="InterPro" id="IPR036388">
    <property type="entry name" value="WH-like_DNA-bd_sf"/>
</dbReference>
<dbReference type="PANTHER" id="PTHR10445:SF0">
    <property type="entry name" value="GENERAL TRANSCRIPTION FACTOR IIF SUBUNIT 2"/>
    <property type="match status" value="1"/>
</dbReference>
<keyword evidence="6" id="KW-0539">Nucleus</keyword>
<reference evidence="8 9" key="1">
    <citation type="journal article" date="2022" name="Cell">
        <title>Repeat-based holocentromeres influence genome architecture and karyotype evolution.</title>
        <authorList>
            <person name="Hofstatter P.G."/>
            <person name="Thangavel G."/>
            <person name="Lux T."/>
            <person name="Neumann P."/>
            <person name="Vondrak T."/>
            <person name="Novak P."/>
            <person name="Zhang M."/>
            <person name="Costa L."/>
            <person name="Castellani M."/>
            <person name="Scott A."/>
            <person name="Toegelov H."/>
            <person name="Fuchs J."/>
            <person name="Mata-Sucre Y."/>
            <person name="Dias Y."/>
            <person name="Vanzela A.L.L."/>
            <person name="Huettel B."/>
            <person name="Almeida C.C.S."/>
            <person name="Simkova H."/>
            <person name="Souza G."/>
            <person name="Pedrosa-Harand A."/>
            <person name="Macas J."/>
            <person name="Mayer K.F.X."/>
            <person name="Houben A."/>
            <person name="Marques A."/>
        </authorList>
    </citation>
    <scope>NUCLEOTIDE SEQUENCE [LARGE SCALE GENOMIC DNA]</scope>
    <source>
        <strain evidence="8">RhyTen1mFocal</strain>
    </source>
</reference>
<keyword evidence="9" id="KW-1185">Reference proteome</keyword>
<protein>
    <recommendedName>
        <fullName evidence="7">TFIIF beta subunit HTH domain-containing protein</fullName>
    </recommendedName>
</protein>
<evidence type="ECO:0000313" key="8">
    <source>
        <dbReference type="EMBL" id="KAJ3705910.1"/>
    </source>
</evidence>
<dbReference type="GO" id="GO:0005674">
    <property type="term" value="C:transcription factor TFIIF complex"/>
    <property type="evidence" value="ECO:0007669"/>
    <property type="project" value="InterPro"/>
</dbReference>
<organism evidence="8 9">
    <name type="scientific">Rhynchospora tenuis</name>
    <dbReference type="NCBI Taxonomy" id="198213"/>
    <lineage>
        <taxon>Eukaryota</taxon>
        <taxon>Viridiplantae</taxon>
        <taxon>Streptophyta</taxon>
        <taxon>Embryophyta</taxon>
        <taxon>Tracheophyta</taxon>
        <taxon>Spermatophyta</taxon>
        <taxon>Magnoliopsida</taxon>
        <taxon>Liliopsida</taxon>
        <taxon>Poales</taxon>
        <taxon>Cyperaceae</taxon>
        <taxon>Cyperoideae</taxon>
        <taxon>Rhynchosporeae</taxon>
        <taxon>Rhynchospora</taxon>
    </lineage>
</organism>
<evidence type="ECO:0000256" key="3">
    <source>
        <dbReference type="ARBA" id="ARBA00023015"/>
    </source>
</evidence>
<evidence type="ECO:0000256" key="2">
    <source>
        <dbReference type="ARBA" id="ARBA00009543"/>
    </source>
</evidence>
<evidence type="ECO:0000256" key="1">
    <source>
        <dbReference type="ARBA" id="ARBA00004123"/>
    </source>
</evidence>
<evidence type="ECO:0000313" key="9">
    <source>
        <dbReference type="Proteomes" id="UP001210211"/>
    </source>
</evidence>
<proteinExistence type="inferred from homology"/>
<sequence length="161" mass="18386">MVDERKYNLETAWADRPVWLLKVPSVVTQSWQATGSGDPSQNPIAAKIVVPLDLLNPDESSSIQIGHEPELADMYSVLAPTEVPAWKVVVEGRENQKKVTPTKGSEMKRTRRDRHEMEDIIFKLFERQPNWAFKQLVQETDQPEASYLLKHLSAIFEADTE</sequence>
<dbReference type="AlphaFoldDB" id="A0AAD6EYQ3"/>
<comment type="similarity">
    <text evidence="2">Belongs to the TFIIF beta subunit family.</text>
</comment>
<dbReference type="Gene3D" id="1.10.10.10">
    <property type="entry name" value="Winged helix-like DNA-binding domain superfamily/Winged helix DNA-binding domain"/>
    <property type="match status" value="1"/>
</dbReference>
<dbReference type="Proteomes" id="UP001210211">
    <property type="component" value="Unassembled WGS sequence"/>
</dbReference>
<accession>A0AAD6EYQ3</accession>
<dbReference type="EMBL" id="JAMRDG010000001">
    <property type="protein sequence ID" value="KAJ3705910.1"/>
    <property type="molecule type" value="Genomic_DNA"/>
</dbReference>
<dbReference type="InterPro" id="IPR003196">
    <property type="entry name" value="TFIIF_beta"/>
</dbReference>
<keyword evidence="5" id="KW-0804">Transcription</keyword>
<dbReference type="Pfam" id="PF02270">
    <property type="entry name" value="TFIIF_beta"/>
    <property type="match status" value="1"/>
</dbReference>
<dbReference type="SUPFAM" id="SSF50916">
    <property type="entry name" value="Rap30/74 interaction domains"/>
    <property type="match status" value="1"/>
</dbReference>
<comment type="caution">
    <text evidence="8">The sequence shown here is derived from an EMBL/GenBank/DDBJ whole genome shotgun (WGS) entry which is preliminary data.</text>
</comment>
<dbReference type="SUPFAM" id="SSF46785">
    <property type="entry name" value="Winged helix' DNA-binding domain"/>
    <property type="match status" value="1"/>
</dbReference>
<keyword evidence="4" id="KW-0238">DNA-binding</keyword>
<evidence type="ECO:0000259" key="7">
    <source>
        <dbReference type="Pfam" id="PF02270"/>
    </source>
</evidence>
<evidence type="ECO:0000256" key="6">
    <source>
        <dbReference type="ARBA" id="ARBA00023242"/>
    </source>
</evidence>
<evidence type="ECO:0000256" key="5">
    <source>
        <dbReference type="ARBA" id="ARBA00023163"/>
    </source>
</evidence>
<dbReference type="InterPro" id="IPR011039">
    <property type="entry name" value="TFIIF_interaction"/>
</dbReference>
<feature type="domain" description="TFIIF beta subunit HTH" evidence="7">
    <location>
        <begin position="111"/>
        <end position="155"/>
    </location>
</feature>